<protein>
    <submittedName>
        <fullName evidence="1">Putative endonuclease</fullName>
    </submittedName>
</protein>
<proteinExistence type="predicted"/>
<dbReference type="Proteomes" id="UP000295292">
    <property type="component" value="Unassembled WGS sequence"/>
</dbReference>
<dbReference type="RefSeq" id="WP_133583478.1">
    <property type="nucleotide sequence ID" value="NZ_SNYV01000011.1"/>
</dbReference>
<dbReference type="OrthoDB" id="795217at2"/>
<name>A0A4R6WLN7_9SPHI</name>
<evidence type="ECO:0000313" key="1">
    <source>
        <dbReference type="EMBL" id="TDQ79708.1"/>
    </source>
</evidence>
<dbReference type="EMBL" id="SNYV01000011">
    <property type="protein sequence ID" value="TDQ79708.1"/>
    <property type="molecule type" value="Genomic_DNA"/>
</dbReference>
<keyword evidence="1" id="KW-0540">Nuclease</keyword>
<dbReference type="GO" id="GO:0004519">
    <property type="term" value="F:endonuclease activity"/>
    <property type="evidence" value="ECO:0007669"/>
    <property type="project" value="UniProtKB-KW"/>
</dbReference>
<keyword evidence="2" id="KW-1185">Reference proteome</keyword>
<reference evidence="1 2" key="1">
    <citation type="submission" date="2019-03" db="EMBL/GenBank/DDBJ databases">
        <title>Genomic Encyclopedia of Archaeal and Bacterial Type Strains, Phase II (KMG-II): from individual species to whole genera.</title>
        <authorList>
            <person name="Goeker M."/>
        </authorList>
    </citation>
    <scope>NUCLEOTIDE SEQUENCE [LARGE SCALE GENOMIC DNA]</scope>
    <source>
        <strain evidence="1 2">DSM 28353</strain>
    </source>
</reference>
<organism evidence="1 2">
    <name type="scientific">Sphingobacterium yanglingense</name>
    <dbReference type="NCBI Taxonomy" id="1437280"/>
    <lineage>
        <taxon>Bacteria</taxon>
        <taxon>Pseudomonadati</taxon>
        <taxon>Bacteroidota</taxon>
        <taxon>Sphingobacteriia</taxon>
        <taxon>Sphingobacteriales</taxon>
        <taxon>Sphingobacteriaceae</taxon>
        <taxon>Sphingobacterium</taxon>
    </lineage>
</organism>
<accession>A0A4R6WLN7</accession>
<gene>
    <name evidence="1" type="ORF">CLV99_1155</name>
</gene>
<sequence>MKKHLIYIATDPNRAYVEAGYTQDLIAQSSNLQFHAIRSTGTFPKFNRIVHVEEFTSFDSAQKRLIELSHFTRMQKERLIRKHNPNWLNITSPGTALNSHPALRVAHSLGAAC</sequence>
<dbReference type="AlphaFoldDB" id="A0A4R6WLN7"/>
<keyword evidence="1" id="KW-0378">Hydrolase</keyword>
<keyword evidence="1" id="KW-0255">Endonuclease</keyword>
<comment type="caution">
    <text evidence="1">The sequence shown here is derived from an EMBL/GenBank/DDBJ whole genome shotgun (WGS) entry which is preliminary data.</text>
</comment>
<evidence type="ECO:0000313" key="2">
    <source>
        <dbReference type="Proteomes" id="UP000295292"/>
    </source>
</evidence>